<dbReference type="Proteomes" id="UP000008022">
    <property type="component" value="Unassembled WGS sequence"/>
</dbReference>
<dbReference type="HOGENOM" id="CLU_1761780_0_0_1"/>
<organism evidence="1 2">
    <name type="scientific">Oryza rufipogon</name>
    <name type="common">Brownbeard rice</name>
    <name type="synonym">Asian wild rice</name>
    <dbReference type="NCBI Taxonomy" id="4529"/>
    <lineage>
        <taxon>Eukaryota</taxon>
        <taxon>Viridiplantae</taxon>
        <taxon>Streptophyta</taxon>
        <taxon>Embryophyta</taxon>
        <taxon>Tracheophyta</taxon>
        <taxon>Spermatophyta</taxon>
        <taxon>Magnoliopsida</taxon>
        <taxon>Liliopsida</taxon>
        <taxon>Poales</taxon>
        <taxon>Poaceae</taxon>
        <taxon>BOP clade</taxon>
        <taxon>Oryzoideae</taxon>
        <taxon>Oryzeae</taxon>
        <taxon>Oryzinae</taxon>
        <taxon>Oryza</taxon>
    </lineage>
</organism>
<dbReference type="Gramene" id="ORUFI11G23820.1">
    <property type="protein sequence ID" value="ORUFI11G23820.1"/>
    <property type="gene ID" value="ORUFI11G23820"/>
</dbReference>
<dbReference type="AlphaFoldDB" id="A0A0E0RBT2"/>
<dbReference type="EnsemblPlants" id="ORUFI11G23820.1">
    <property type="protein sequence ID" value="ORUFI11G23820.1"/>
    <property type="gene ID" value="ORUFI11G23820"/>
</dbReference>
<sequence length="148" mass="15480">MSLGVPELRLSSAEAHARFRYIVFEEWDRAKLTLSAASGGEGSGGGATESTWGRILGGGGVAVQKASRWRLKILRGGVGGVSRRGRQEGPRAGCVVSGEGRRRRRWRGARVSEAYREFATRSVGRGAVALAANGRVAAGERGGGGGND</sequence>
<name>A0A0E0RBT2_ORYRU</name>
<reference evidence="2" key="1">
    <citation type="submission" date="2013-06" db="EMBL/GenBank/DDBJ databases">
        <authorList>
            <person name="Zhao Q."/>
        </authorList>
    </citation>
    <scope>NUCLEOTIDE SEQUENCE</scope>
    <source>
        <strain evidence="2">cv. W1943</strain>
    </source>
</reference>
<keyword evidence="2" id="KW-1185">Reference proteome</keyword>
<protein>
    <submittedName>
        <fullName evidence="1">Uncharacterized protein</fullName>
    </submittedName>
</protein>
<evidence type="ECO:0000313" key="1">
    <source>
        <dbReference type="EnsemblPlants" id="ORUFI11G23820.1"/>
    </source>
</evidence>
<reference evidence="1" key="2">
    <citation type="submission" date="2015-06" db="UniProtKB">
        <authorList>
            <consortium name="EnsemblPlants"/>
        </authorList>
    </citation>
    <scope>IDENTIFICATION</scope>
</reference>
<evidence type="ECO:0000313" key="2">
    <source>
        <dbReference type="Proteomes" id="UP000008022"/>
    </source>
</evidence>
<proteinExistence type="predicted"/>
<accession>A0A0E0RBT2</accession>